<organism evidence="2">
    <name type="scientific">marine metagenome</name>
    <dbReference type="NCBI Taxonomy" id="408172"/>
    <lineage>
        <taxon>unclassified sequences</taxon>
        <taxon>metagenomes</taxon>
        <taxon>ecological metagenomes</taxon>
    </lineage>
</organism>
<evidence type="ECO:0000313" key="2">
    <source>
        <dbReference type="EMBL" id="SVA93459.1"/>
    </source>
</evidence>
<dbReference type="EMBL" id="UINC01022895">
    <property type="protein sequence ID" value="SVA93459.1"/>
    <property type="molecule type" value="Genomic_DNA"/>
</dbReference>
<sequence>VFEHGHIGFSEPGQMIGNTGTGDTATDNDDAGMGRKRSTHNTASRKVWFESLLYDTLTDCFFSPQRFYDLLQCDWEFKDVNTNGIGDGIGNGCGYWRVDRFTDTIGAERAKAAARFKDDGLDLGNVLEGRGQVFPE</sequence>
<name>A0A381ZWC8_9ZZZZ</name>
<feature type="non-terminal residue" evidence="2">
    <location>
        <position position="1"/>
    </location>
</feature>
<proteinExistence type="predicted"/>
<evidence type="ECO:0000256" key="1">
    <source>
        <dbReference type="SAM" id="MobiDB-lite"/>
    </source>
</evidence>
<gene>
    <name evidence="2" type="ORF">METZ01_LOCUS146313</name>
</gene>
<feature type="region of interest" description="Disordered" evidence="1">
    <location>
        <begin position="1"/>
        <end position="38"/>
    </location>
</feature>
<protein>
    <submittedName>
        <fullName evidence="2">Uncharacterized protein</fullName>
    </submittedName>
</protein>
<accession>A0A381ZWC8</accession>
<reference evidence="2" key="1">
    <citation type="submission" date="2018-05" db="EMBL/GenBank/DDBJ databases">
        <authorList>
            <person name="Lanie J.A."/>
            <person name="Ng W.-L."/>
            <person name="Kazmierczak K.M."/>
            <person name="Andrzejewski T.M."/>
            <person name="Davidsen T.M."/>
            <person name="Wayne K.J."/>
            <person name="Tettelin H."/>
            <person name="Glass J.I."/>
            <person name="Rusch D."/>
            <person name="Podicherti R."/>
            <person name="Tsui H.-C.T."/>
            <person name="Winkler M.E."/>
        </authorList>
    </citation>
    <scope>NUCLEOTIDE SEQUENCE</scope>
</reference>
<dbReference type="AlphaFoldDB" id="A0A381ZWC8"/>